<sequence>MDWADIAGSELSSSDDETRNMSKANKKDGSESESETEQHVEHAAKADTNELIDAEDKIGTSESSNHNGVVLPSADAMLNSRINVPSFVNMAFSKQ</sequence>
<feature type="region of interest" description="Disordered" evidence="1">
    <location>
        <begin position="1"/>
        <end position="68"/>
    </location>
</feature>
<dbReference type="GeneID" id="25917125"/>
<protein>
    <submittedName>
        <fullName evidence="2">Uncharacterized protein</fullName>
    </submittedName>
</protein>
<evidence type="ECO:0000313" key="2">
    <source>
        <dbReference type="EMBL" id="KNC70849.1"/>
    </source>
</evidence>
<keyword evidence="3" id="KW-1185">Reference proteome</keyword>
<name>A0A0L0F2L1_9EUKA</name>
<evidence type="ECO:0000256" key="1">
    <source>
        <dbReference type="SAM" id="MobiDB-lite"/>
    </source>
</evidence>
<proteinExistence type="predicted"/>
<dbReference type="AlphaFoldDB" id="A0A0L0F2L1"/>
<gene>
    <name evidence="2" type="ORF">SARC_16621</name>
</gene>
<dbReference type="RefSeq" id="XP_014144751.1">
    <property type="nucleotide sequence ID" value="XM_014289276.1"/>
</dbReference>
<organism evidence="2 3">
    <name type="scientific">Sphaeroforma arctica JP610</name>
    <dbReference type="NCBI Taxonomy" id="667725"/>
    <lineage>
        <taxon>Eukaryota</taxon>
        <taxon>Ichthyosporea</taxon>
        <taxon>Ichthyophonida</taxon>
        <taxon>Sphaeroforma</taxon>
    </lineage>
</organism>
<accession>A0A0L0F2L1</accession>
<feature type="compositionally biased region" description="Basic and acidic residues" evidence="1">
    <location>
        <begin position="16"/>
        <end position="59"/>
    </location>
</feature>
<dbReference type="Proteomes" id="UP000054560">
    <property type="component" value="Unassembled WGS sequence"/>
</dbReference>
<reference evidence="2 3" key="1">
    <citation type="submission" date="2011-02" db="EMBL/GenBank/DDBJ databases">
        <title>The Genome Sequence of Sphaeroforma arctica JP610.</title>
        <authorList>
            <consortium name="The Broad Institute Genome Sequencing Platform"/>
            <person name="Russ C."/>
            <person name="Cuomo C."/>
            <person name="Young S.K."/>
            <person name="Zeng Q."/>
            <person name="Gargeya S."/>
            <person name="Alvarado L."/>
            <person name="Berlin A."/>
            <person name="Chapman S.B."/>
            <person name="Chen Z."/>
            <person name="Freedman E."/>
            <person name="Gellesch M."/>
            <person name="Goldberg J."/>
            <person name="Griggs A."/>
            <person name="Gujja S."/>
            <person name="Heilman E."/>
            <person name="Heiman D."/>
            <person name="Howarth C."/>
            <person name="Mehta T."/>
            <person name="Neiman D."/>
            <person name="Pearson M."/>
            <person name="Roberts A."/>
            <person name="Saif S."/>
            <person name="Shea T."/>
            <person name="Shenoy N."/>
            <person name="Sisk P."/>
            <person name="Stolte C."/>
            <person name="Sykes S."/>
            <person name="White J."/>
            <person name="Yandava C."/>
            <person name="Burger G."/>
            <person name="Gray M.W."/>
            <person name="Holland P.W.H."/>
            <person name="King N."/>
            <person name="Lang F.B.F."/>
            <person name="Roger A.J."/>
            <person name="Ruiz-Trillo I."/>
            <person name="Haas B."/>
            <person name="Nusbaum C."/>
            <person name="Birren B."/>
        </authorList>
    </citation>
    <scope>NUCLEOTIDE SEQUENCE [LARGE SCALE GENOMIC DNA]</scope>
    <source>
        <strain evidence="2 3">JP610</strain>
    </source>
</reference>
<dbReference type="EMBL" id="KQ250114">
    <property type="protein sequence ID" value="KNC70849.1"/>
    <property type="molecule type" value="Genomic_DNA"/>
</dbReference>
<evidence type="ECO:0000313" key="3">
    <source>
        <dbReference type="Proteomes" id="UP000054560"/>
    </source>
</evidence>
<feature type="non-terminal residue" evidence="2">
    <location>
        <position position="95"/>
    </location>
</feature>